<evidence type="ECO:0000313" key="10">
    <source>
        <dbReference type="RefSeq" id="XP_028140887.1"/>
    </source>
</evidence>
<keyword evidence="4" id="KW-0762">Sugar transport</keyword>
<protein>
    <submittedName>
        <fullName evidence="10">Facilitated trehalose transporter Tret1-2 homolog</fullName>
    </submittedName>
</protein>
<evidence type="ECO:0000256" key="3">
    <source>
        <dbReference type="ARBA" id="ARBA00022475"/>
    </source>
</evidence>
<evidence type="ECO:0000256" key="1">
    <source>
        <dbReference type="ARBA" id="ARBA00004651"/>
    </source>
</evidence>
<dbReference type="InParanoid" id="A0A6P7G1H2"/>
<dbReference type="InterPro" id="IPR050549">
    <property type="entry name" value="MFS_Trehalose_Transporter"/>
</dbReference>
<evidence type="ECO:0000256" key="5">
    <source>
        <dbReference type="ARBA" id="ARBA00022692"/>
    </source>
</evidence>
<feature type="transmembrane region" description="Helical" evidence="8">
    <location>
        <begin position="177"/>
        <end position="197"/>
    </location>
</feature>
<dbReference type="AlphaFoldDB" id="A0A6P7G1H2"/>
<evidence type="ECO:0000256" key="4">
    <source>
        <dbReference type="ARBA" id="ARBA00022597"/>
    </source>
</evidence>
<dbReference type="InterPro" id="IPR020846">
    <property type="entry name" value="MFS_dom"/>
</dbReference>
<dbReference type="RefSeq" id="XP_028140887.1">
    <property type="nucleotide sequence ID" value="XM_028285086.1"/>
</dbReference>
<evidence type="ECO:0000256" key="2">
    <source>
        <dbReference type="ARBA" id="ARBA00022448"/>
    </source>
</evidence>
<reference evidence="10" key="1">
    <citation type="submission" date="2025-08" db="UniProtKB">
        <authorList>
            <consortium name="RefSeq"/>
        </authorList>
    </citation>
    <scope>IDENTIFICATION</scope>
    <source>
        <tissue evidence="10">Whole insect</tissue>
    </source>
</reference>
<evidence type="ECO:0000256" key="7">
    <source>
        <dbReference type="ARBA" id="ARBA00023136"/>
    </source>
</evidence>
<keyword evidence="7 8" id="KW-0472">Membrane</keyword>
<organism evidence="10">
    <name type="scientific">Diabrotica virgifera virgifera</name>
    <name type="common">western corn rootworm</name>
    <dbReference type="NCBI Taxonomy" id="50390"/>
    <lineage>
        <taxon>Eukaryota</taxon>
        <taxon>Metazoa</taxon>
        <taxon>Ecdysozoa</taxon>
        <taxon>Arthropoda</taxon>
        <taxon>Hexapoda</taxon>
        <taxon>Insecta</taxon>
        <taxon>Pterygota</taxon>
        <taxon>Neoptera</taxon>
        <taxon>Endopterygota</taxon>
        <taxon>Coleoptera</taxon>
        <taxon>Polyphaga</taxon>
        <taxon>Cucujiformia</taxon>
        <taxon>Chrysomeloidea</taxon>
        <taxon>Chrysomelidae</taxon>
        <taxon>Galerucinae</taxon>
        <taxon>Diabroticina</taxon>
        <taxon>Diabroticites</taxon>
        <taxon>Diabrotica</taxon>
    </lineage>
</organism>
<keyword evidence="5 8" id="KW-0812">Transmembrane</keyword>
<dbReference type="OrthoDB" id="6780574at2759"/>
<dbReference type="Gene3D" id="1.20.1250.20">
    <property type="entry name" value="MFS general substrate transporter like domains"/>
    <property type="match status" value="1"/>
</dbReference>
<dbReference type="GO" id="GO:0022857">
    <property type="term" value="F:transmembrane transporter activity"/>
    <property type="evidence" value="ECO:0007669"/>
    <property type="project" value="InterPro"/>
</dbReference>
<accession>A0A6P7G1H2</accession>
<proteinExistence type="predicted"/>
<sequence>MSLQNMKAGSSLNRDCYNNDVVDSVMITEPLFSQLNLPVTSENENHQTDFEMEELYHDGIESLAGFIAFKLRHEESLGSSTNTDLPLITLGSCFVWGSPAIPKLRSNDTKINPLGEAITPFQTSVVVSASEFTMIFLLSVMAKVSNLLGRRKCLIIHSILFVIFLSAVAMARSIYVYYIFFLLNGMNLAGVFVNSTIYNSEVADDKSRAWMGVIDGLCLPLGTLLGFIFGSFTSIRVYSFLCATPALFYLLLSFYTVESPMYLLYKNKNEEALKVLKYLRKHKTMDEIQSEFKRMKDLSIEANHQRKNYDIFSTSSSRKALFIALSLCFFQQVTGVSNILAYAGTIFTEAGASVSGNTVSILMGTMQVVVNIMVVSSVNKIGRRRLVLASALGCSLSTFTLGIYLYLKSYSSVDNFNWLPVVCALTFIGSYALGLGPIVPSYMSELFPNEVRAMGVAIATTLEDSEANKAVDLFITVDIKHFQQFQHEELPISRSSAERKREAARQNFSTEIKSNLDIKEPIVVHWDNKFLPDILGSQKVDRLPVLVSYLVEMRNYWGVPKLASGTGFNTRDAVLKILKTWDLDDKVIGH</sequence>
<feature type="transmembrane region" description="Helical" evidence="8">
    <location>
        <begin position="320"/>
        <end position="342"/>
    </location>
</feature>
<feature type="transmembrane region" description="Helical" evidence="8">
    <location>
        <begin position="418"/>
        <end position="439"/>
    </location>
</feature>
<dbReference type="GO" id="GO:0005886">
    <property type="term" value="C:plasma membrane"/>
    <property type="evidence" value="ECO:0007669"/>
    <property type="project" value="UniProtKB-SubCell"/>
</dbReference>
<feature type="transmembrane region" description="Helical" evidence="8">
    <location>
        <begin position="354"/>
        <end position="374"/>
    </location>
</feature>
<feature type="domain" description="Major facilitator superfamily (MFS) profile" evidence="9">
    <location>
        <begin position="77"/>
        <end position="556"/>
    </location>
</feature>
<dbReference type="Pfam" id="PF00083">
    <property type="entry name" value="Sugar_tr"/>
    <property type="match status" value="1"/>
</dbReference>
<evidence type="ECO:0000259" key="9">
    <source>
        <dbReference type="PROSITE" id="PS50850"/>
    </source>
</evidence>
<keyword evidence="3" id="KW-1003">Cell membrane</keyword>
<feature type="transmembrane region" description="Helical" evidence="8">
    <location>
        <begin position="121"/>
        <end position="142"/>
    </location>
</feature>
<feature type="transmembrane region" description="Helical" evidence="8">
    <location>
        <begin position="209"/>
        <end position="229"/>
    </location>
</feature>
<dbReference type="PROSITE" id="PS50850">
    <property type="entry name" value="MFS"/>
    <property type="match status" value="1"/>
</dbReference>
<gene>
    <name evidence="10" type="primary">LOC114334949</name>
</gene>
<feature type="transmembrane region" description="Helical" evidence="8">
    <location>
        <begin position="386"/>
        <end position="406"/>
    </location>
</feature>
<evidence type="ECO:0000256" key="8">
    <source>
        <dbReference type="SAM" id="Phobius"/>
    </source>
</evidence>
<dbReference type="InterPro" id="IPR005828">
    <property type="entry name" value="MFS_sugar_transport-like"/>
</dbReference>
<dbReference type="FunFam" id="1.20.1250.20:FF:000218">
    <property type="entry name" value="facilitated trehalose transporter Tret1"/>
    <property type="match status" value="1"/>
</dbReference>
<keyword evidence="2" id="KW-0813">Transport</keyword>
<feature type="transmembrane region" description="Helical" evidence="8">
    <location>
        <begin position="154"/>
        <end position="171"/>
    </location>
</feature>
<keyword evidence="6 8" id="KW-1133">Transmembrane helix</keyword>
<dbReference type="PANTHER" id="PTHR48021:SF46">
    <property type="entry name" value="MAJOR FACILITATOR SUPERFAMILY (MFS) PROFILE DOMAIN-CONTAINING PROTEIN"/>
    <property type="match status" value="1"/>
</dbReference>
<feature type="transmembrane region" description="Helical" evidence="8">
    <location>
        <begin position="235"/>
        <end position="257"/>
    </location>
</feature>
<dbReference type="SUPFAM" id="SSF103473">
    <property type="entry name" value="MFS general substrate transporter"/>
    <property type="match status" value="1"/>
</dbReference>
<dbReference type="InterPro" id="IPR036259">
    <property type="entry name" value="MFS_trans_sf"/>
</dbReference>
<name>A0A6P7G1H2_DIAVI</name>
<comment type="subcellular location">
    <subcellularLocation>
        <location evidence="1">Cell membrane</location>
        <topology evidence="1">Multi-pass membrane protein</topology>
    </subcellularLocation>
</comment>
<evidence type="ECO:0000256" key="6">
    <source>
        <dbReference type="ARBA" id="ARBA00022989"/>
    </source>
</evidence>
<dbReference type="PANTHER" id="PTHR48021">
    <property type="match status" value="1"/>
</dbReference>